<reference evidence="1" key="1">
    <citation type="journal article" date="2017" name="ACS Chem. Biol.">
        <title>Genomics-Guided Exploitation of Lipopeptide Diversity in Myxobacteria.</title>
        <authorList>
            <person name="Burgard C."/>
            <person name="Zaburannyi N."/>
            <person name="Nadmid S."/>
            <person name="Maier J."/>
            <person name="Jenke-Kodama H."/>
            <person name="Luxenburger E."/>
            <person name="Bernauer H.S."/>
            <person name="Wenzel S.C."/>
        </authorList>
    </citation>
    <scope>NUCLEOTIDE SEQUENCE</scope>
    <source>
        <strain evidence="1">HW-1</strain>
    </source>
</reference>
<dbReference type="AlphaFoldDB" id="A0A1P8VQ43"/>
<protein>
    <recommendedName>
        <fullName evidence="2">DUF2378 family protein</fullName>
    </recommendedName>
</protein>
<name>A0A1P8VQ43_MYXFH</name>
<evidence type="ECO:0000313" key="1">
    <source>
        <dbReference type="EMBL" id="APZ78739.1"/>
    </source>
</evidence>
<proteinExistence type="predicted"/>
<dbReference type="EMBL" id="KX622592">
    <property type="protein sequence ID" value="APZ78739.1"/>
    <property type="molecule type" value="Genomic_DNA"/>
</dbReference>
<sequence>MPTDVTVQSTLFESLVRLSRPDAKLQAEFLAAGYDMDKPRASYPAAVFAGCQEATVRHRYAGLDREAAYRTLGRELVRSYFDTLVGKVVGIALKVAGPERAMKRVSLSFSSVFSPVDIQVEALGPADWRVRFRGYPFPAEAAAGTCEGALRQAGATEPQAVVERYEPPDGFDLRIRWR</sequence>
<dbReference type="Pfam" id="PF09536">
    <property type="entry name" value="DUF2378"/>
    <property type="match status" value="1"/>
</dbReference>
<organism evidence="1">
    <name type="scientific">Myxococcus fulvus (strain ATCC BAA-855 / HW-1)</name>
    <dbReference type="NCBI Taxonomy" id="483219"/>
    <lineage>
        <taxon>Bacteria</taxon>
        <taxon>Pseudomonadati</taxon>
        <taxon>Myxococcota</taxon>
        <taxon>Myxococcia</taxon>
        <taxon>Myxococcales</taxon>
        <taxon>Cystobacterineae</taxon>
        <taxon>Myxococcaceae</taxon>
        <taxon>Myxococcus</taxon>
    </lineage>
</organism>
<evidence type="ECO:0008006" key="2">
    <source>
        <dbReference type="Google" id="ProtNLM"/>
    </source>
</evidence>
<accession>A0A1P8VQ43</accession>
<dbReference type="NCBIfam" id="TIGR02265">
    <property type="entry name" value="Mxa_TIGR02265"/>
    <property type="match status" value="1"/>
</dbReference>
<dbReference type="InterPro" id="IPR011751">
    <property type="entry name" value="Mxa_paralog_2265"/>
</dbReference>